<dbReference type="PANTHER" id="PTHR31511">
    <property type="entry name" value="PROTEIN CBG23764"/>
    <property type="match status" value="1"/>
</dbReference>
<accession>A0A7F5RIY6</accession>
<dbReference type="Proteomes" id="UP000192223">
    <property type="component" value="Unplaced"/>
</dbReference>
<dbReference type="PANTHER" id="PTHR31511:SF12">
    <property type="entry name" value="RHO TERMINATION FACTOR N-TERMINAL DOMAIN-CONTAINING PROTEIN"/>
    <property type="match status" value="1"/>
</dbReference>
<proteinExistence type="predicted"/>
<dbReference type="AlphaFoldDB" id="A0A7F5RIY6"/>
<dbReference type="KEGG" id="apln:112906290"/>
<dbReference type="InParanoid" id="A0A7F5RIY6"/>
<evidence type="ECO:0000313" key="1">
    <source>
        <dbReference type="Proteomes" id="UP000192223"/>
    </source>
</evidence>
<reference evidence="2" key="1">
    <citation type="submission" date="2025-08" db="UniProtKB">
        <authorList>
            <consortium name="RefSeq"/>
        </authorList>
    </citation>
    <scope>IDENTIFICATION</scope>
    <source>
        <tissue evidence="2">Entire body</tissue>
    </source>
</reference>
<protein>
    <submittedName>
        <fullName evidence="2">Uncharacterized protein LOC112906290</fullName>
    </submittedName>
</protein>
<evidence type="ECO:0000313" key="2">
    <source>
        <dbReference type="RefSeq" id="XP_025835969.1"/>
    </source>
</evidence>
<dbReference type="OrthoDB" id="2419425at2759"/>
<sequence length="176" mass="20580">MCETTRNDDQACFAWAITSALYPAQANPQRTTSYPHYSRTLDYDGIQFPMKLTDIPKFESKNHCSVNVYGTESVLKDGKWTWEIVGPLYYSPIKRRLHFNLLLLDDDLGNNHYCWIKDMSRLLSQQLSKTGHRKFLCDGCLQYFSTLPHLHRHQQHDCNHVYTSLPNGDFKMDKMV</sequence>
<dbReference type="RefSeq" id="XP_025835969.1">
    <property type="nucleotide sequence ID" value="XM_025980184.1"/>
</dbReference>
<dbReference type="GeneID" id="112906290"/>
<organism evidence="1 2">
    <name type="scientific">Agrilus planipennis</name>
    <name type="common">Emerald ash borer</name>
    <name type="synonym">Agrilus marcopoli</name>
    <dbReference type="NCBI Taxonomy" id="224129"/>
    <lineage>
        <taxon>Eukaryota</taxon>
        <taxon>Metazoa</taxon>
        <taxon>Ecdysozoa</taxon>
        <taxon>Arthropoda</taxon>
        <taxon>Hexapoda</taxon>
        <taxon>Insecta</taxon>
        <taxon>Pterygota</taxon>
        <taxon>Neoptera</taxon>
        <taxon>Endopterygota</taxon>
        <taxon>Coleoptera</taxon>
        <taxon>Polyphaga</taxon>
        <taxon>Elateriformia</taxon>
        <taxon>Buprestoidea</taxon>
        <taxon>Buprestidae</taxon>
        <taxon>Agrilinae</taxon>
        <taxon>Agrilus</taxon>
    </lineage>
</organism>
<gene>
    <name evidence="2" type="primary">LOC112906290</name>
</gene>
<keyword evidence="1" id="KW-1185">Reference proteome</keyword>
<name>A0A7F5RIY6_AGRPL</name>